<evidence type="ECO:0000256" key="5">
    <source>
        <dbReference type="ARBA" id="ARBA00022801"/>
    </source>
</evidence>
<dbReference type="Pfam" id="PF14521">
    <property type="entry name" value="Aspzincin_M35"/>
    <property type="match status" value="1"/>
</dbReference>
<dbReference type="SUPFAM" id="SSF55486">
    <property type="entry name" value="Metalloproteases ('zincins'), catalytic domain"/>
    <property type="match status" value="1"/>
</dbReference>
<reference evidence="11" key="1">
    <citation type="journal article" date="2010" name="Nature">
        <title>The Amphimedon queenslandica genome and the evolution of animal complexity.</title>
        <authorList>
            <person name="Srivastava M."/>
            <person name="Simakov O."/>
            <person name="Chapman J."/>
            <person name="Fahey B."/>
            <person name="Gauthier M.E."/>
            <person name="Mitros T."/>
            <person name="Richards G.S."/>
            <person name="Conaco C."/>
            <person name="Dacre M."/>
            <person name="Hellsten U."/>
            <person name="Larroux C."/>
            <person name="Putnam N.H."/>
            <person name="Stanke M."/>
            <person name="Adamska M."/>
            <person name="Darling A."/>
            <person name="Degnan S.M."/>
            <person name="Oakley T.H."/>
            <person name="Plachetzki D.C."/>
            <person name="Zhai Y."/>
            <person name="Adamski M."/>
            <person name="Calcino A."/>
            <person name="Cummins S.F."/>
            <person name="Goodstein D.M."/>
            <person name="Harris C."/>
            <person name="Jackson D.J."/>
            <person name="Leys S.P."/>
            <person name="Shu S."/>
            <person name="Woodcroft B.J."/>
            <person name="Vervoort M."/>
            <person name="Kosik K.S."/>
            <person name="Manning G."/>
            <person name="Degnan B.M."/>
            <person name="Rokhsar D.S."/>
        </authorList>
    </citation>
    <scope>NUCLEOTIDE SEQUENCE [LARGE SCALE GENOMIC DNA]</scope>
</reference>
<keyword evidence="7" id="KW-0482">Metalloprotease</keyword>
<dbReference type="KEGG" id="aqu:109584490"/>
<dbReference type="InterPro" id="IPR029463">
    <property type="entry name" value="Lys_MEP"/>
</dbReference>
<evidence type="ECO:0000256" key="7">
    <source>
        <dbReference type="ARBA" id="ARBA00023049"/>
    </source>
</evidence>
<evidence type="ECO:0000256" key="4">
    <source>
        <dbReference type="ARBA" id="ARBA00022723"/>
    </source>
</evidence>
<proteinExistence type="inferred from homology"/>
<sequence>MKILLIIFSLVTYLTCALSDSGTPISLEMACKKALSAVTCSFNFANNGNEDYYLFKRNTPLEGIRSPFLTITREGTLILYEGIIVYRLPPTKENFVLLKAGESISVTVQITDAFSIDTDGLYTVQYSRPLQYLSVNEMSAMSVNQLRESSVRESVQLYLEDTHLLLKPKKEEVKIDYTVHLQDCGSASFSNGDKNNSLTLDAHKKLCDGIDKALRRIGSNDIYERWFGTYTFTRGSTVRSTYDYMKTGLDTRSLTYYNNGPDCKSNEAAYTTPSYWTTTVYLCGPYYGLGTYCSGTGDTKERILAHEWSHALANRADEEYGVDKCKELARSSPDKAINNADSYSYHYCESQ</sequence>
<keyword evidence="11" id="KW-1185">Reference proteome</keyword>
<evidence type="ECO:0000256" key="2">
    <source>
        <dbReference type="ARBA" id="ARBA00010279"/>
    </source>
</evidence>
<dbReference type="GO" id="GO:0006508">
    <property type="term" value="P:proteolysis"/>
    <property type="evidence" value="ECO:0007669"/>
    <property type="project" value="UniProtKB-KW"/>
</dbReference>
<dbReference type="AlphaFoldDB" id="A0A1X7VS94"/>
<dbReference type="EnsemblMetazoa" id="XM_020000254.1">
    <property type="protein sequence ID" value="XP_019855813.1"/>
    <property type="gene ID" value="LOC109584490"/>
</dbReference>
<evidence type="ECO:0000313" key="11">
    <source>
        <dbReference type="Proteomes" id="UP000007879"/>
    </source>
</evidence>
<keyword evidence="3" id="KW-0645">Protease</keyword>
<feature type="signal peptide" evidence="8">
    <location>
        <begin position="1"/>
        <end position="19"/>
    </location>
</feature>
<reference evidence="10" key="2">
    <citation type="submission" date="2017-05" db="UniProtKB">
        <authorList>
            <consortium name="EnsemblMetazoa"/>
        </authorList>
    </citation>
    <scope>IDENTIFICATION</scope>
</reference>
<keyword evidence="4" id="KW-0479">Metal-binding</keyword>
<dbReference type="InParanoid" id="A0A1X7VS94"/>
<dbReference type="Proteomes" id="UP000007879">
    <property type="component" value="Unassembled WGS sequence"/>
</dbReference>
<dbReference type="eggNOG" id="ENOG502QW7J">
    <property type="taxonomic scope" value="Eukaryota"/>
</dbReference>
<name>A0A1X7VS94_AMPQE</name>
<dbReference type="PANTHER" id="PTHR37016:SF3">
    <property type="entry name" value="NEUTRAL PROTEASE 2-RELATED"/>
    <property type="match status" value="1"/>
</dbReference>
<accession>A0A1X7VS94</accession>
<comment type="cofactor">
    <cofactor evidence="1">
        <name>Zn(2+)</name>
        <dbReference type="ChEBI" id="CHEBI:29105"/>
    </cofactor>
</comment>
<keyword evidence="6" id="KW-0862">Zinc</keyword>
<feature type="domain" description="Lysine-specific metallo-endopeptidase" evidence="9">
    <location>
        <begin position="212"/>
        <end position="349"/>
    </location>
</feature>
<comment type="similarity">
    <text evidence="2">Belongs to the peptidase M35 family.</text>
</comment>
<dbReference type="SMART" id="SM01351">
    <property type="entry name" value="Aspzincin_M35"/>
    <property type="match status" value="1"/>
</dbReference>
<dbReference type="GO" id="GO:0046872">
    <property type="term" value="F:metal ion binding"/>
    <property type="evidence" value="ECO:0007669"/>
    <property type="project" value="UniProtKB-KW"/>
</dbReference>
<organism evidence="10">
    <name type="scientific">Amphimedon queenslandica</name>
    <name type="common">Sponge</name>
    <dbReference type="NCBI Taxonomy" id="400682"/>
    <lineage>
        <taxon>Eukaryota</taxon>
        <taxon>Metazoa</taxon>
        <taxon>Porifera</taxon>
        <taxon>Demospongiae</taxon>
        <taxon>Heteroscleromorpha</taxon>
        <taxon>Haplosclerida</taxon>
        <taxon>Niphatidae</taxon>
        <taxon>Amphimedon</taxon>
    </lineage>
</organism>
<feature type="chain" id="PRO_5012168776" description="Lysine-specific metallo-endopeptidase domain-containing protein" evidence="8">
    <location>
        <begin position="20"/>
        <end position="351"/>
    </location>
</feature>
<evidence type="ECO:0000259" key="9">
    <source>
        <dbReference type="SMART" id="SM01351"/>
    </source>
</evidence>
<dbReference type="PANTHER" id="PTHR37016">
    <property type="match status" value="1"/>
</dbReference>
<evidence type="ECO:0000256" key="1">
    <source>
        <dbReference type="ARBA" id="ARBA00001947"/>
    </source>
</evidence>
<evidence type="ECO:0000256" key="8">
    <source>
        <dbReference type="SAM" id="SignalP"/>
    </source>
</evidence>
<evidence type="ECO:0000313" key="10">
    <source>
        <dbReference type="EnsemblMetazoa" id="Aqu2.1.42690_001"/>
    </source>
</evidence>
<keyword evidence="8" id="KW-0732">Signal</keyword>
<protein>
    <recommendedName>
        <fullName evidence="9">Lysine-specific metallo-endopeptidase domain-containing protein</fullName>
    </recommendedName>
</protein>
<dbReference type="EnsemblMetazoa" id="Aqu2.1.42690_001">
    <property type="protein sequence ID" value="Aqu2.1.42690_001"/>
    <property type="gene ID" value="Aqu2.1.42690"/>
</dbReference>
<keyword evidence="5" id="KW-0378">Hydrolase</keyword>
<dbReference type="InterPro" id="IPR050414">
    <property type="entry name" value="Fungal_M35_metalloproteases"/>
</dbReference>
<evidence type="ECO:0000256" key="3">
    <source>
        <dbReference type="ARBA" id="ARBA00022670"/>
    </source>
</evidence>
<gene>
    <name evidence="10" type="primary">109584490</name>
</gene>
<dbReference type="OrthoDB" id="412874at2759"/>
<evidence type="ECO:0000256" key="6">
    <source>
        <dbReference type="ARBA" id="ARBA00022833"/>
    </source>
</evidence>
<dbReference type="Gene3D" id="3.40.390.10">
    <property type="entry name" value="Collagenase (Catalytic Domain)"/>
    <property type="match status" value="1"/>
</dbReference>
<dbReference type="GO" id="GO:0004222">
    <property type="term" value="F:metalloendopeptidase activity"/>
    <property type="evidence" value="ECO:0007669"/>
    <property type="project" value="InterPro"/>
</dbReference>
<dbReference type="Gene3D" id="2.60.40.2970">
    <property type="match status" value="1"/>
</dbReference>
<dbReference type="InterPro" id="IPR024079">
    <property type="entry name" value="MetalloPept_cat_dom_sf"/>
</dbReference>